<accession>A0A2H9U1D4</accession>
<name>A0A2H9U1D4_9GAMM</name>
<gene>
    <name evidence="1" type="ORF">CUC53_15900</name>
</gene>
<comment type="caution">
    <text evidence="1">The sequence shown here is derived from an EMBL/GenBank/DDBJ whole genome shotgun (WGS) entry which is preliminary data.</text>
</comment>
<evidence type="ECO:0000313" key="2">
    <source>
        <dbReference type="Proteomes" id="UP000235861"/>
    </source>
</evidence>
<dbReference type="EMBL" id="PGGC01000165">
    <property type="protein sequence ID" value="PJG57810.1"/>
    <property type="molecule type" value="Genomic_DNA"/>
</dbReference>
<dbReference type="Proteomes" id="UP000235861">
    <property type="component" value="Unassembled WGS sequence"/>
</dbReference>
<dbReference type="NCBIfam" id="TIGR02122">
    <property type="entry name" value="TRAP_TAXI"/>
    <property type="match status" value="1"/>
</dbReference>
<dbReference type="RefSeq" id="WP_100295041.1">
    <property type="nucleotide sequence ID" value="NZ_PGGC01000165.1"/>
</dbReference>
<dbReference type="InterPro" id="IPR011852">
    <property type="entry name" value="TRAP_TAXI"/>
</dbReference>
<dbReference type="PANTHER" id="PTHR42941:SF1">
    <property type="entry name" value="SLL1037 PROTEIN"/>
    <property type="match status" value="1"/>
</dbReference>
<dbReference type="Gene3D" id="3.40.190.10">
    <property type="entry name" value="Periplasmic binding protein-like II"/>
    <property type="match status" value="2"/>
</dbReference>
<dbReference type="AlphaFoldDB" id="A0A2H9U1D4"/>
<dbReference type="CDD" id="cd13568">
    <property type="entry name" value="PBP2_TAXI_TRAP_like_3"/>
    <property type="match status" value="1"/>
</dbReference>
<reference evidence="1 2" key="1">
    <citation type="submission" date="2017-11" db="EMBL/GenBank/DDBJ databases">
        <title>Draft genome sequence of environmental isolate Aeromonas cavernicola sp. nov. MDC 2508.</title>
        <authorList>
            <person name="Colston S.M."/>
            <person name="Navarro A."/>
            <person name="Martinez-Murcia A.J."/>
            <person name="Graf J."/>
        </authorList>
    </citation>
    <scope>NUCLEOTIDE SEQUENCE [LARGE SCALE GENOMIC DNA]</scope>
    <source>
        <strain evidence="1 2">MDC 2508</strain>
    </source>
</reference>
<dbReference type="PANTHER" id="PTHR42941">
    <property type="entry name" value="SLL1037 PROTEIN"/>
    <property type="match status" value="1"/>
</dbReference>
<keyword evidence="2" id="KW-1185">Reference proteome</keyword>
<dbReference type="PROSITE" id="PS51257">
    <property type="entry name" value="PROKAR_LIPOPROTEIN"/>
    <property type="match status" value="1"/>
</dbReference>
<organism evidence="1 2">
    <name type="scientific">Aeromonas cavernicola</name>
    <dbReference type="NCBI Taxonomy" id="1006623"/>
    <lineage>
        <taxon>Bacteria</taxon>
        <taxon>Pseudomonadati</taxon>
        <taxon>Pseudomonadota</taxon>
        <taxon>Gammaproteobacteria</taxon>
        <taxon>Aeromonadales</taxon>
        <taxon>Aeromonadaceae</taxon>
        <taxon>Aeromonas</taxon>
    </lineage>
</organism>
<protein>
    <submittedName>
        <fullName evidence="1">TRAP transporter substrate-binding protein</fullName>
    </submittedName>
</protein>
<dbReference type="Pfam" id="PF16868">
    <property type="entry name" value="NMT1_3"/>
    <property type="match status" value="1"/>
</dbReference>
<proteinExistence type="predicted"/>
<evidence type="ECO:0000313" key="1">
    <source>
        <dbReference type="EMBL" id="PJG57810.1"/>
    </source>
</evidence>
<dbReference type="OrthoDB" id="5582316at2"/>
<dbReference type="SUPFAM" id="SSF53850">
    <property type="entry name" value="Periplasmic binding protein-like II"/>
    <property type="match status" value="1"/>
</dbReference>
<sequence>MNKIFYFMLLFISSCIASERLYLGTGDINGIYYQIGGEFCRLATNSNLNYRCAVVPSSGSIENLSLLENNEINFAIVQSDWVYQAYQGIGPFKEKPMNELRAIFATHAEPFTLVVKANADINSVLDLKNKKIYIGMPNSGTRQTAINLFSKVNLSLNDLKEVNVEYPSEALCKGAIDAFAMVSGHPNKTLVETTKLCDIKFIAIDKAILDKLMMGSPFYQKSQIPPRLYPGNIKPIPTFAVAAILVTSSSTNPDKVYALTKGMLDQQTNFNKQTFAYANLFRLNKHRVGKVIPIEQHPGAKKYFDETK</sequence>